<gene>
    <name evidence="2" type="ORF">EHF_0281</name>
</gene>
<dbReference type="KEGG" id="ehh:EHF_0281"/>
<dbReference type="HOGENOM" id="CLU_3024935_0_0_5"/>
<dbReference type="AlphaFoldDB" id="X5H048"/>
<evidence type="ECO:0000313" key="2">
    <source>
        <dbReference type="EMBL" id="AHX04189.1"/>
    </source>
</evidence>
<name>X5H048_9RICK</name>
<keyword evidence="3" id="KW-1185">Reference proteome</keyword>
<evidence type="ECO:0000256" key="1">
    <source>
        <dbReference type="SAM" id="Phobius"/>
    </source>
</evidence>
<proteinExistence type="predicted"/>
<organism evidence="2 3">
    <name type="scientific">Ehrlichia japonica</name>
    <dbReference type="NCBI Taxonomy" id="391036"/>
    <lineage>
        <taxon>Bacteria</taxon>
        <taxon>Pseudomonadati</taxon>
        <taxon>Pseudomonadota</taxon>
        <taxon>Alphaproteobacteria</taxon>
        <taxon>Rickettsiales</taxon>
        <taxon>Anaplasmataceae</taxon>
        <taxon>Ehrlichia</taxon>
    </lineage>
</organism>
<protein>
    <submittedName>
        <fullName evidence="2">Putative membrane protein</fullName>
    </submittedName>
</protein>
<keyword evidence="1" id="KW-0472">Membrane</keyword>
<dbReference type="Proteomes" id="UP000023762">
    <property type="component" value="Chromosome"/>
</dbReference>
<sequence>MVICFCLINICVPTFWIKDILSLQLLVNVKNSYHTISIYFITIENIAHLWLFISA</sequence>
<keyword evidence="1" id="KW-0812">Transmembrane</keyword>
<evidence type="ECO:0000313" key="3">
    <source>
        <dbReference type="Proteomes" id="UP000023762"/>
    </source>
</evidence>
<accession>X5H048</accession>
<keyword evidence="1" id="KW-1133">Transmembrane helix</keyword>
<feature type="transmembrane region" description="Helical" evidence="1">
    <location>
        <begin position="33"/>
        <end position="53"/>
    </location>
</feature>
<reference evidence="2 3" key="1">
    <citation type="submission" date="2014-03" db="EMBL/GenBank/DDBJ databases">
        <title>Sequencing and Comparison of Genomes and Transcriptome Profiles of Human Ehrlichiosis Agents.</title>
        <authorList>
            <person name="Lin M."/>
            <person name="Daugherty S.C."/>
            <person name="Nagaraj S."/>
            <person name="Cheng Z."/>
            <person name="Xiong Q."/>
            <person name="Lin F.-Y."/>
            <person name="Sengamalay N."/>
            <person name="Ott S."/>
            <person name="Godinez A."/>
            <person name="Tallon L.J."/>
            <person name="Sadzewicz L."/>
            <person name="Fraser C.M."/>
            <person name="Dunning Hotopp J.C."/>
            <person name="Rikihisa Y."/>
        </authorList>
    </citation>
    <scope>NUCLEOTIDE SEQUENCE [LARGE SCALE GENOMIC DNA]</scope>
    <source>
        <strain evidence="2 3">HF</strain>
    </source>
</reference>
<dbReference type="EMBL" id="CP007474">
    <property type="protein sequence ID" value="AHX04189.1"/>
    <property type="molecule type" value="Genomic_DNA"/>
</dbReference>